<evidence type="ECO:0000256" key="3">
    <source>
        <dbReference type="ARBA" id="ARBA00022491"/>
    </source>
</evidence>
<keyword evidence="5 8" id="KW-0175">Coiled coil</keyword>
<comment type="similarity">
    <text evidence="2">Belongs to the HEXIM family.</text>
</comment>
<dbReference type="InterPro" id="IPR024872">
    <property type="entry name" value="HEXIM"/>
</dbReference>
<feature type="compositionally biased region" description="Basic residues" evidence="9">
    <location>
        <begin position="118"/>
        <end position="134"/>
    </location>
</feature>
<comment type="subcellular location">
    <subcellularLocation>
        <location evidence="1">Nucleus</location>
    </subcellularLocation>
</comment>
<dbReference type="AlphaFoldDB" id="S7MF51"/>
<evidence type="ECO:0000256" key="8">
    <source>
        <dbReference type="SAM" id="Coils"/>
    </source>
</evidence>
<reference evidence="10 11" key="1">
    <citation type="journal article" date="2013" name="Nat. Commun.">
        <title>Genome analysis reveals insights into physiology and longevity of the Brandt's bat Myotis brandtii.</title>
        <authorList>
            <person name="Seim I."/>
            <person name="Fang X."/>
            <person name="Xiong Z."/>
            <person name="Lobanov A.V."/>
            <person name="Huang Z."/>
            <person name="Ma S."/>
            <person name="Feng Y."/>
            <person name="Turanov A.A."/>
            <person name="Zhu Y."/>
            <person name="Lenz T.L."/>
            <person name="Gerashchenko M.V."/>
            <person name="Fan D."/>
            <person name="Hee Yim S."/>
            <person name="Yao X."/>
            <person name="Jordan D."/>
            <person name="Xiong Y."/>
            <person name="Ma Y."/>
            <person name="Lyapunov A.N."/>
            <person name="Chen G."/>
            <person name="Kulakova O.I."/>
            <person name="Sun Y."/>
            <person name="Lee S.G."/>
            <person name="Bronson R.T."/>
            <person name="Moskalev A.A."/>
            <person name="Sunyaev S.R."/>
            <person name="Zhang G."/>
            <person name="Krogh A."/>
            <person name="Wang J."/>
            <person name="Gladyshev V.N."/>
        </authorList>
    </citation>
    <scope>NUCLEOTIDE SEQUENCE [LARGE SCALE GENOMIC DNA]</scope>
</reference>
<feature type="region of interest" description="Disordered" evidence="9">
    <location>
        <begin position="311"/>
        <end position="344"/>
    </location>
</feature>
<evidence type="ECO:0000256" key="2">
    <source>
        <dbReference type="ARBA" id="ARBA00008409"/>
    </source>
</evidence>
<evidence type="ECO:0000256" key="1">
    <source>
        <dbReference type="ARBA" id="ARBA00004123"/>
    </source>
</evidence>
<dbReference type="Pfam" id="PF15692">
    <property type="entry name" value="NKAP"/>
    <property type="match status" value="1"/>
</dbReference>
<keyword evidence="7" id="KW-0539">Nucleus</keyword>
<feature type="compositionally biased region" description="Acidic residues" evidence="9">
    <location>
        <begin position="205"/>
        <end position="219"/>
    </location>
</feature>
<feature type="compositionally biased region" description="Basic and acidic residues" evidence="9">
    <location>
        <begin position="46"/>
        <end position="60"/>
    </location>
</feature>
<keyword evidence="4" id="KW-0805">Transcription regulation</keyword>
<feature type="compositionally biased region" description="Pro residues" evidence="9">
    <location>
        <begin position="32"/>
        <end position="42"/>
    </location>
</feature>
<dbReference type="GO" id="GO:0000122">
    <property type="term" value="P:negative regulation of transcription by RNA polymerase II"/>
    <property type="evidence" value="ECO:0007669"/>
    <property type="project" value="InterPro"/>
</dbReference>
<feature type="compositionally biased region" description="Basic and acidic residues" evidence="9">
    <location>
        <begin position="81"/>
        <end position="97"/>
    </location>
</feature>
<dbReference type="Proteomes" id="UP000052978">
    <property type="component" value="Unassembled WGS sequence"/>
</dbReference>
<feature type="compositionally biased region" description="Basic and acidic residues" evidence="9">
    <location>
        <begin position="326"/>
        <end position="344"/>
    </location>
</feature>
<accession>S7MF51</accession>
<dbReference type="PANTHER" id="PTHR46940:SF1">
    <property type="entry name" value="NKAP DOMAIN CONTAINING 1"/>
    <property type="match status" value="1"/>
</dbReference>
<protein>
    <submittedName>
        <fullName evidence="10">Protein HEXIM1</fullName>
    </submittedName>
</protein>
<feature type="region of interest" description="Disordered" evidence="9">
    <location>
        <begin position="386"/>
        <end position="555"/>
    </location>
</feature>
<feature type="compositionally biased region" description="Basic residues" evidence="9">
    <location>
        <begin position="414"/>
        <end position="440"/>
    </location>
</feature>
<keyword evidence="3" id="KW-0678">Repressor</keyword>
<evidence type="ECO:0000256" key="4">
    <source>
        <dbReference type="ARBA" id="ARBA00023015"/>
    </source>
</evidence>
<feature type="region of interest" description="Disordered" evidence="9">
    <location>
        <begin position="1"/>
        <end position="134"/>
    </location>
</feature>
<dbReference type="GO" id="GO:0017069">
    <property type="term" value="F:snRNA binding"/>
    <property type="evidence" value="ECO:0007669"/>
    <property type="project" value="InterPro"/>
</dbReference>
<evidence type="ECO:0000256" key="5">
    <source>
        <dbReference type="ARBA" id="ARBA00023054"/>
    </source>
</evidence>
<proteinExistence type="inferred from homology"/>
<evidence type="ECO:0000313" key="11">
    <source>
        <dbReference type="Proteomes" id="UP000052978"/>
    </source>
</evidence>
<feature type="compositionally biased region" description="Basic residues" evidence="9">
    <location>
        <begin position="465"/>
        <end position="480"/>
    </location>
</feature>
<keyword evidence="6" id="KW-0804">Transcription</keyword>
<sequence>MTEPLVSEFQHQPQTGNCAGADAVHEERNPDRPSPTPLPAEEPVPEDDKPCGLEADEKGQNGDGDDLSAGGTAPPPAGGEQRPETEPLTQRCHDSEANKLGAPAAGGEESWKQQQRQLGKKKHRRRPSKKKRHWKPYYKLTWEKRKFDEKQSLRASRVRAEMFAKGQPVAPYNTTQFLMDDHDQEEPDLKTGFYPKRAAAKSDTSDEEFMEEAGEEDGGSDGMGGDGSEFLQRDFSETDERFHAESLQNMSKQELIRENLELEKCLSRMEDENNRLRLESKRLGSSDDARIQEESDMWKIRELEKQMEDAYRGNKRKMLPSSSSRMRSDGFDEESQRDSWRPRNEISEALEDDFLKAKSWNKKLYDYEANMPDRWGHSGYKELYPEEFETDSDHQDITNGKKRSPQVKSSTHESHKHKKSKKSHKKKQKKKSHKKQKKSKKEVTDITADSSNEFSEETGASSTRKQPHKRKKKSRKKSLKKSALVLEAESDTSQSDDSASSSSEERDTKKTKREKKDKVSIPVVSNEIQERTKTNKRTNWKVATDERSAESSEDD</sequence>
<keyword evidence="11" id="KW-1185">Reference proteome</keyword>
<evidence type="ECO:0000313" key="10">
    <source>
        <dbReference type="EMBL" id="EPQ01845.1"/>
    </source>
</evidence>
<evidence type="ECO:0000256" key="7">
    <source>
        <dbReference type="ARBA" id="ARBA00023242"/>
    </source>
</evidence>
<dbReference type="PRINTS" id="PR02094">
    <property type="entry name" value="HEXIMFAMILY"/>
</dbReference>
<dbReference type="GO" id="GO:0004861">
    <property type="term" value="F:cyclin-dependent protein serine/threonine kinase inhibitor activity"/>
    <property type="evidence" value="ECO:0007669"/>
    <property type="project" value="InterPro"/>
</dbReference>
<dbReference type="Gene3D" id="6.10.250.2910">
    <property type="match status" value="1"/>
</dbReference>
<dbReference type="InterPro" id="IPR043407">
    <property type="entry name" value="Nkap_D1"/>
</dbReference>
<dbReference type="EMBL" id="KE161106">
    <property type="protein sequence ID" value="EPQ01845.1"/>
    <property type="molecule type" value="Genomic_DNA"/>
</dbReference>
<feature type="compositionally biased region" description="Low complexity" evidence="9">
    <location>
        <begin position="491"/>
        <end position="502"/>
    </location>
</feature>
<evidence type="ECO:0000256" key="9">
    <source>
        <dbReference type="SAM" id="MobiDB-lite"/>
    </source>
</evidence>
<feature type="compositionally biased region" description="Polar residues" evidence="9">
    <location>
        <begin position="447"/>
        <end position="464"/>
    </location>
</feature>
<name>S7MF51_MYOBR</name>
<dbReference type="eggNOG" id="ENOG502S0Y8">
    <property type="taxonomic scope" value="Eukaryota"/>
</dbReference>
<dbReference type="GO" id="GO:0005634">
    <property type="term" value="C:nucleus"/>
    <property type="evidence" value="ECO:0007669"/>
    <property type="project" value="UniProtKB-SubCell"/>
</dbReference>
<organism evidence="10 11">
    <name type="scientific">Myotis brandtii</name>
    <name type="common">Brandt's bat</name>
    <dbReference type="NCBI Taxonomy" id="109478"/>
    <lineage>
        <taxon>Eukaryota</taxon>
        <taxon>Metazoa</taxon>
        <taxon>Chordata</taxon>
        <taxon>Craniata</taxon>
        <taxon>Vertebrata</taxon>
        <taxon>Euteleostomi</taxon>
        <taxon>Mammalia</taxon>
        <taxon>Eutheria</taxon>
        <taxon>Laurasiatheria</taxon>
        <taxon>Chiroptera</taxon>
        <taxon>Yangochiroptera</taxon>
        <taxon>Vespertilionidae</taxon>
        <taxon>Myotis</taxon>
    </lineage>
</organism>
<feature type="compositionally biased region" description="Basic and acidic residues" evidence="9">
    <location>
        <begin position="503"/>
        <end position="519"/>
    </location>
</feature>
<dbReference type="Pfam" id="PF15313">
    <property type="entry name" value="HEXIM"/>
    <property type="match status" value="1"/>
</dbReference>
<dbReference type="PANTHER" id="PTHR46940">
    <property type="entry name" value="NKAP DOMAIN-CONTAINING 1"/>
    <property type="match status" value="1"/>
</dbReference>
<evidence type="ECO:0000256" key="6">
    <source>
        <dbReference type="ARBA" id="ARBA00023163"/>
    </source>
</evidence>
<gene>
    <name evidence="10" type="ORF">D623_10033703</name>
</gene>
<feature type="region of interest" description="Disordered" evidence="9">
    <location>
        <begin position="185"/>
        <end position="231"/>
    </location>
</feature>
<dbReference type="GO" id="GO:0005737">
    <property type="term" value="C:cytoplasm"/>
    <property type="evidence" value="ECO:0007669"/>
    <property type="project" value="InterPro"/>
</dbReference>
<feature type="coiled-coil region" evidence="8">
    <location>
        <begin position="252"/>
        <end position="279"/>
    </location>
</feature>
<feature type="compositionally biased region" description="Basic and acidic residues" evidence="9">
    <location>
        <begin position="543"/>
        <end position="555"/>
    </location>
</feature>